<feature type="domain" description="Cyclophilin-like" evidence="2">
    <location>
        <begin position="55"/>
        <end position="162"/>
    </location>
</feature>
<dbReference type="PATRIC" id="fig|160492.11.peg.1850"/>
<evidence type="ECO:0000313" key="4">
    <source>
        <dbReference type="Proteomes" id="UP000000812"/>
    </source>
</evidence>
<evidence type="ECO:0000259" key="2">
    <source>
        <dbReference type="Pfam" id="PF18050"/>
    </source>
</evidence>
<dbReference type="AlphaFoldDB" id="Q9PCM7"/>
<sequence>MKKSTPTSPWRRGVLALLVGSFVGLAACAPGSSVAQTPAGASRSPSKDPSMKIRLIVGEQVATATLYDNATAKDFASLLPLSLTMTDYDTIERVSDLPRKLSTQGAPEGVAPVAGELTHYAPWGNLAIFIKPRSYSRSLLPLGKIDDGLAIVSQPGPYKMRIERVEP</sequence>
<dbReference type="EMBL" id="AE003849">
    <property type="protein sequence ID" value="AAF84560.1"/>
    <property type="molecule type" value="Genomic_DNA"/>
</dbReference>
<evidence type="ECO:0000256" key="1">
    <source>
        <dbReference type="SAM" id="SignalP"/>
    </source>
</evidence>
<dbReference type="STRING" id="160492.XF_1751"/>
<dbReference type="HOGENOM" id="CLU_099043_1_0_6"/>
<keyword evidence="1" id="KW-0732">Signal</keyword>
<dbReference type="KEGG" id="xfa:XF_1751"/>
<name>Q9PCM7_XYLFA</name>
<feature type="chain" id="PRO_5004330923" description="Cyclophilin-like domain-containing protein" evidence="1">
    <location>
        <begin position="27"/>
        <end position="167"/>
    </location>
</feature>
<reference evidence="3 4" key="1">
    <citation type="journal article" date="2000" name="Nature">
        <title>The genome sequence of the plant pathogen Xylella fastidiosa.</title>
        <authorList>
            <person name="Simpson A.J."/>
            <person name="Reinach F.C."/>
            <person name="Arruda P."/>
            <person name="Abreu F.A."/>
            <person name="Acencio M."/>
            <person name="Alvarenga R."/>
            <person name="Alves L.M."/>
            <person name="Araya J.E."/>
            <person name="Baia G.S."/>
            <person name="Baptista C.S."/>
            <person name="Barros M.H."/>
            <person name="Bonaccorsi E.D."/>
            <person name="Bordin S."/>
            <person name="Bove J.M."/>
            <person name="Briones M.R."/>
            <person name="Bueno M.R."/>
            <person name="Camargo A.A."/>
            <person name="Camargo L.E."/>
            <person name="Carraro D.M."/>
            <person name="Carrer H."/>
            <person name="Colauto N.B."/>
            <person name="Colombo C."/>
            <person name="Costa F.F."/>
            <person name="Costa M.C."/>
            <person name="Costa-Neto C.M."/>
            <person name="Coutinho L.L."/>
            <person name="Cristofani M."/>
            <person name="Dias-Neto E."/>
            <person name="Docena C."/>
            <person name="El-Dorry H."/>
            <person name="Facincani A.P."/>
            <person name="Ferreira A.J."/>
            <person name="Ferreira V.C."/>
            <person name="Ferro J.A."/>
            <person name="Fraga J.S."/>
            <person name="Franca S.C."/>
            <person name="Franco M.C."/>
            <person name="Frohme M."/>
            <person name="Furlan L.R."/>
            <person name="Garnier M."/>
            <person name="Goldman G.H."/>
            <person name="Goldman M.H."/>
            <person name="Gomes S.L."/>
            <person name="Gruber A."/>
            <person name="Ho P.L."/>
            <person name="Hoheisel J.D."/>
            <person name="Junqueira M.L."/>
            <person name="Kemper E.L."/>
            <person name="Kitajima J.P."/>
            <person name="Krieger J.E."/>
            <person name="Kuramae E.E."/>
            <person name="Laigret F."/>
            <person name="Lambais M.R."/>
            <person name="Leite L.C."/>
            <person name="Lemos E.G."/>
            <person name="Lemos M.V."/>
            <person name="Lopes S.A."/>
            <person name="Lopes C.R."/>
            <person name="Machado J.A."/>
            <person name="Machado M.A."/>
            <person name="Madeira A.M."/>
            <person name="Madeira H.M."/>
            <person name="Marino C.L."/>
            <person name="Marques M.V."/>
            <person name="Martins E.A."/>
            <person name="Martins E.M."/>
            <person name="Matsukuma A.Y."/>
            <person name="Menck C.F."/>
            <person name="Miracca E.C."/>
            <person name="Miyaki C.Y."/>
            <person name="Monteriro-Vitorello C.B."/>
            <person name="Moon D.H."/>
            <person name="Nagai M.A."/>
            <person name="Nascimento A.L."/>
            <person name="Netto L.E."/>
            <person name="Nhani A.Jr."/>
            <person name="Nobrega F.G."/>
            <person name="Nunes L.R."/>
            <person name="Oliveira M.A."/>
            <person name="de Oliveira M.C."/>
            <person name="de Oliveira R.C."/>
            <person name="Palmieri D.A."/>
            <person name="Paris A."/>
            <person name="Peixoto B.R."/>
            <person name="Pereira G.A."/>
            <person name="Pereira H.A.Jr."/>
            <person name="Pesquero J.B."/>
            <person name="Quaggio R.B."/>
            <person name="Roberto P.G."/>
            <person name="Rodrigues V."/>
            <person name="de M Rosa A.J."/>
            <person name="de Rosa V.E.Jr."/>
            <person name="de Sa R.G."/>
            <person name="Santelli R.V."/>
            <person name="Sawasaki H.E."/>
            <person name="da Silva A.C."/>
            <person name="da Silva A.M."/>
            <person name="da Silva F.R."/>
            <person name="da Silva W.A.Jr."/>
            <person name="da Silveira J.F."/>
            <person name="Silvestri M.L."/>
            <person name="Siqueira W.J."/>
            <person name="de Souza A.A."/>
            <person name="de Souza A.P."/>
            <person name="Terenzi M.F."/>
            <person name="Truffi D."/>
            <person name="Tsai S.M."/>
            <person name="Tsuhako M.H."/>
            <person name="Vallada H."/>
            <person name="Van Sluys M.A."/>
            <person name="Verjovski-Almeida S."/>
            <person name="Vettore A.L."/>
            <person name="Zago M.A."/>
            <person name="Zatz M."/>
            <person name="Meidanis J."/>
            <person name="Setubal J.C."/>
        </authorList>
    </citation>
    <scope>NUCLEOTIDE SEQUENCE [LARGE SCALE GENOMIC DNA]</scope>
    <source>
        <strain evidence="3 4">9a5c</strain>
    </source>
</reference>
<dbReference type="eggNOG" id="COG4925">
    <property type="taxonomic scope" value="Bacteria"/>
</dbReference>
<dbReference type="RefSeq" id="WP_010894222.1">
    <property type="nucleotide sequence ID" value="NC_002488.3"/>
</dbReference>
<protein>
    <recommendedName>
        <fullName evidence="2">Cyclophilin-like domain-containing protein</fullName>
    </recommendedName>
</protein>
<evidence type="ECO:0000313" key="3">
    <source>
        <dbReference type="EMBL" id="AAF84560.1"/>
    </source>
</evidence>
<dbReference type="Gene3D" id="2.40.100.20">
    <property type="match status" value="1"/>
</dbReference>
<feature type="signal peptide" evidence="1">
    <location>
        <begin position="1"/>
        <end position="26"/>
    </location>
</feature>
<dbReference type="Proteomes" id="UP000000812">
    <property type="component" value="Chromosome"/>
</dbReference>
<organism evidence="3 4">
    <name type="scientific">Xylella fastidiosa (strain 9a5c)</name>
    <dbReference type="NCBI Taxonomy" id="160492"/>
    <lineage>
        <taxon>Bacteria</taxon>
        <taxon>Pseudomonadati</taxon>
        <taxon>Pseudomonadota</taxon>
        <taxon>Gammaproteobacteria</taxon>
        <taxon>Lysobacterales</taxon>
        <taxon>Lysobacteraceae</taxon>
        <taxon>Xylella</taxon>
    </lineage>
</organism>
<gene>
    <name evidence="3" type="ordered locus">XF_1751</name>
</gene>
<dbReference type="SUPFAM" id="SSF50891">
    <property type="entry name" value="Cyclophilin-like"/>
    <property type="match status" value="1"/>
</dbReference>
<dbReference type="PROSITE" id="PS51257">
    <property type="entry name" value="PROKAR_LIPOPROTEIN"/>
    <property type="match status" value="1"/>
</dbReference>
<dbReference type="InterPro" id="IPR041183">
    <property type="entry name" value="Cyclophilin-like"/>
</dbReference>
<proteinExistence type="predicted"/>
<accession>Q9PCM7</accession>
<dbReference type="Pfam" id="PF18050">
    <property type="entry name" value="Cyclophil_like2"/>
    <property type="match status" value="1"/>
</dbReference>
<dbReference type="PIR" id="A82641">
    <property type="entry name" value="A82641"/>
</dbReference>
<dbReference type="InterPro" id="IPR029000">
    <property type="entry name" value="Cyclophilin-like_dom_sf"/>
</dbReference>